<dbReference type="PROSITE" id="PS50109">
    <property type="entry name" value="HIS_KIN"/>
    <property type="match status" value="1"/>
</dbReference>
<dbReference type="EMBL" id="CZCS02000193">
    <property type="protein sequence ID" value="VXD20728.1"/>
    <property type="molecule type" value="Genomic_DNA"/>
</dbReference>
<protein>
    <recommendedName>
        <fullName evidence="3">histidine kinase</fullName>
        <ecNumber evidence="3">2.7.13.3</ecNumber>
    </recommendedName>
</protein>
<dbReference type="InterPro" id="IPR003661">
    <property type="entry name" value="HisK_dim/P_dom"/>
</dbReference>
<dbReference type="InterPro" id="IPR036097">
    <property type="entry name" value="HisK_dim/P_sf"/>
</dbReference>
<dbReference type="Gene3D" id="1.10.287.130">
    <property type="match status" value="1"/>
</dbReference>
<keyword evidence="8 11" id="KW-1133">Transmembrane helix</keyword>
<keyword evidence="7 13" id="KW-0418">Kinase</keyword>
<evidence type="ECO:0000259" key="12">
    <source>
        <dbReference type="PROSITE" id="PS50109"/>
    </source>
</evidence>
<dbReference type="InterPro" id="IPR004358">
    <property type="entry name" value="Sig_transdc_His_kin-like_C"/>
</dbReference>
<keyword evidence="9" id="KW-0902">Two-component regulatory system</keyword>
<dbReference type="Pfam" id="PF02518">
    <property type="entry name" value="HATPase_c"/>
    <property type="match status" value="1"/>
</dbReference>
<dbReference type="Pfam" id="PF00512">
    <property type="entry name" value="HisKA"/>
    <property type="match status" value="1"/>
</dbReference>
<keyword evidence="5 13" id="KW-0808">Transferase</keyword>
<evidence type="ECO:0000256" key="5">
    <source>
        <dbReference type="ARBA" id="ARBA00022679"/>
    </source>
</evidence>
<dbReference type="InterPro" id="IPR036890">
    <property type="entry name" value="HATPase_C_sf"/>
</dbReference>
<dbReference type="PANTHER" id="PTHR45436:SF5">
    <property type="entry name" value="SENSOR HISTIDINE KINASE TRCS"/>
    <property type="match status" value="1"/>
</dbReference>
<reference evidence="13" key="1">
    <citation type="submission" date="2019-10" db="EMBL/GenBank/DDBJ databases">
        <authorList>
            <consortium name="Genoscope - CEA"/>
            <person name="William W."/>
        </authorList>
    </citation>
    <scope>NUCLEOTIDE SEQUENCE [LARGE SCALE GENOMIC DNA]</scope>
    <source>
        <strain evidence="13">BBR_PRJEB10994</strain>
    </source>
</reference>
<dbReference type="SMART" id="SM00387">
    <property type="entry name" value="HATPase_c"/>
    <property type="match status" value="1"/>
</dbReference>
<dbReference type="RefSeq" id="WP_083619094.1">
    <property type="nucleotide sequence ID" value="NZ_LR735009.1"/>
</dbReference>
<dbReference type="EC" id="2.7.13.3" evidence="3"/>
<comment type="caution">
    <text evidence="13">The sequence shown here is derived from an EMBL/GenBank/DDBJ whole genome shotgun (WGS) entry which is preliminary data.</text>
</comment>
<evidence type="ECO:0000313" key="14">
    <source>
        <dbReference type="Proteomes" id="UP000182190"/>
    </source>
</evidence>
<dbReference type="Proteomes" id="UP000182190">
    <property type="component" value="Unassembled WGS sequence"/>
</dbReference>
<feature type="transmembrane region" description="Helical" evidence="11">
    <location>
        <begin position="174"/>
        <end position="196"/>
    </location>
</feature>
<dbReference type="SUPFAM" id="SSF47384">
    <property type="entry name" value="Homodimeric domain of signal transducing histidine kinase"/>
    <property type="match status" value="1"/>
</dbReference>
<evidence type="ECO:0000313" key="13">
    <source>
        <dbReference type="EMBL" id="VXD20728.1"/>
    </source>
</evidence>
<dbReference type="OrthoDB" id="9813151at2"/>
<dbReference type="Gene3D" id="3.30.565.10">
    <property type="entry name" value="Histidine kinase-like ATPase, C-terminal domain"/>
    <property type="match status" value="1"/>
</dbReference>
<dbReference type="InterPro" id="IPR005467">
    <property type="entry name" value="His_kinase_dom"/>
</dbReference>
<evidence type="ECO:0000256" key="8">
    <source>
        <dbReference type="ARBA" id="ARBA00022989"/>
    </source>
</evidence>
<accession>A0A7Z9BTE7</accession>
<dbReference type="SMART" id="SM00388">
    <property type="entry name" value="HisKA"/>
    <property type="match status" value="1"/>
</dbReference>
<feature type="transmembrane region" description="Helical" evidence="11">
    <location>
        <begin position="12"/>
        <end position="32"/>
    </location>
</feature>
<dbReference type="AlphaFoldDB" id="A0A7Z9BTE7"/>
<evidence type="ECO:0000256" key="2">
    <source>
        <dbReference type="ARBA" id="ARBA00004370"/>
    </source>
</evidence>
<dbReference type="CDD" id="cd00075">
    <property type="entry name" value="HATPase"/>
    <property type="match status" value="1"/>
</dbReference>
<dbReference type="PANTHER" id="PTHR45436">
    <property type="entry name" value="SENSOR HISTIDINE KINASE YKOH"/>
    <property type="match status" value="1"/>
</dbReference>
<feature type="domain" description="Histidine kinase" evidence="12">
    <location>
        <begin position="217"/>
        <end position="476"/>
    </location>
</feature>
<dbReference type="PRINTS" id="PR00344">
    <property type="entry name" value="BCTRLSENSOR"/>
</dbReference>
<evidence type="ECO:0000256" key="10">
    <source>
        <dbReference type="ARBA" id="ARBA00023136"/>
    </source>
</evidence>
<dbReference type="GO" id="GO:0000155">
    <property type="term" value="F:phosphorelay sensor kinase activity"/>
    <property type="evidence" value="ECO:0007669"/>
    <property type="project" value="InterPro"/>
</dbReference>
<dbReference type="CDD" id="cd00082">
    <property type="entry name" value="HisKA"/>
    <property type="match status" value="1"/>
</dbReference>
<dbReference type="FunFam" id="3.30.565.10:FF:000006">
    <property type="entry name" value="Sensor histidine kinase WalK"/>
    <property type="match status" value="1"/>
</dbReference>
<keyword evidence="6 11" id="KW-0812">Transmembrane</keyword>
<proteinExistence type="predicted"/>
<keyword evidence="10 11" id="KW-0472">Membrane</keyword>
<evidence type="ECO:0000256" key="9">
    <source>
        <dbReference type="ARBA" id="ARBA00023012"/>
    </source>
</evidence>
<dbReference type="SUPFAM" id="SSF55874">
    <property type="entry name" value="ATPase domain of HSP90 chaperone/DNA topoisomerase II/histidine kinase"/>
    <property type="match status" value="1"/>
</dbReference>
<evidence type="ECO:0000256" key="6">
    <source>
        <dbReference type="ARBA" id="ARBA00022692"/>
    </source>
</evidence>
<sequence length="479" mass="53768">MFQATRQRLAIWYTAVTAILLLLFASGFYFYVRNTLIERIDDTLNHVVEVVERSLVIEPVTTPPAMSPAVLGGQFQVNVEASFRNNLNTVEDDHIDIEWFNQTGELLWSTFSQPLDIPLHPNSNGETVHISEDNNVSEMILRQVTDRVEIGRQVLGYLRVSHPWFEVTKPIQQLIFDLVLGTILMLIGVATIGWFLSGLAIEPVRDSYQRLKQFTADASHELRSPIAMIQTNVQVALAEPNLSTSEQQQLQVIERITRRLGRLVDDLLFLARQDSGIVQPQFISLPLDGLLMEVVEEQTAIATQEGIQLSLDFIENLEDIILNSDSNYSQENEPFTLEGDWDQLVRLFTNLVSNAIQYTPSGGAIKIELKPIAKPKRQATLGKVTESWEKSNSILKFEGLQVIIKDTGIGIPTEALPNIFDRFYRVDPSRTHRHRGGSGLGLAIAQAIVENHHGQIYLDSQINQGTTATVLLPLHFSGL</sequence>
<evidence type="ECO:0000256" key="3">
    <source>
        <dbReference type="ARBA" id="ARBA00012438"/>
    </source>
</evidence>
<name>A0A7Z9BTE7_9CYAN</name>
<evidence type="ECO:0000256" key="4">
    <source>
        <dbReference type="ARBA" id="ARBA00022553"/>
    </source>
</evidence>
<organism evidence="13 14">
    <name type="scientific">Planktothrix paucivesiculata PCC 9631</name>
    <dbReference type="NCBI Taxonomy" id="671071"/>
    <lineage>
        <taxon>Bacteria</taxon>
        <taxon>Bacillati</taxon>
        <taxon>Cyanobacteriota</taxon>
        <taxon>Cyanophyceae</taxon>
        <taxon>Oscillatoriophycideae</taxon>
        <taxon>Oscillatoriales</taxon>
        <taxon>Microcoleaceae</taxon>
        <taxon>Planktothrix</taxon>
    </lineage>
</organism>
<evidence type="ECO:0000256" key="7">
    <source>
        <dbReference type="ARBA" id="ARBA00022777"/>
    </source>
</evidence>
<keyword evidence="4" id="KW-0597">Phosphoprotein</keyword>
<comment type="catalytic activity">
    <reaction evidence="1">
        <text>ATP + protein L-histidine = ADP + protein N-phospho-L-histidine.</text>
        <dbReference type="EC" id="2.7.13.3"/>
    </reaction>
</comment>
<dbReference type="InterPro" id="IPR003594">
    <property type="entry name" value="HATPase_dom"/>
</dbReference>
<dbReference type="InterPro" id="IPR050428">
    <property type="entry name" value="TCS_sensor_his_kinase"/>
</dbReference>
<evidence type="ECO:0000256" key="11">
    <source>
        <dbReference type="SAM" id="Phobius"/>
    </source>
</evidence>
<comment type="subcellular location">
    <subcellularLocation>
        <location evidence="2">Membrane</location>
    </subcellularLocation>
</comment>
<dbReference type="GO" id="GO:0005886">
    <property type="term" value="C:plasma membrane"/>
    <property type="evidence" value="ECO:0007669"/>
    <property type="project" value="TreeGrafter"/>
</dbReference>
<gene>
    <name evidence="13" type="ORF">PL9631_520111</name>
</gene>
<evidence type="ECO:0000256" key="1">
    <source>
        <dbReference type="ARBA" id="ARBA00000085"/>
    </source>
</evidence>
<keyword evidence="14" id="KW-1185">Reference proteome</keyword>